<comment type="caution">
    <text evidence="1">The sequence shown here is derived from an EMBL/GenBank/DDBJ whole genome shotgun (WGS) entry which is preliminary data.</text>
</comment>
<sequence length="155" mass="17478">MEVKRCVKESFCVIGKEGSTKDGEGFIQRLWEEANACFGEVAHLARKDENGNIAGIWGAMSDFSRSFKPWGNRFTEGLYLAGIEAADGAEAPRGWVKWIIPGYEYVYVKCTEDNLFEKMLKYLEEQGLTLAGAVHDFNCPAENGQGYMFFPVRRL</sequence>
<organism evidence="1 2">
    <name type="scientific">Parablautia intestinalis</name>
    <dbReference type="NCBI Taxonomy" id="2320100"/>
    <lineage>
        <taxon>Bacteria</taxon>
        <taxon>Bacillati</taxon>
        <taxon>Bacillota</taxon>
        <taxon>Clostridia</taxon>
        <taxon>Lachnospirales</taxon>
        <taxon>Lachnospiraceae</taxon>
        <taxon>Parablautia</taxon>
    </lineage>
</organism>
<dbReference type="RefSeq" id="WP_120471787.1">
    <property type="nucleotide sequence ID" value="NZ_CATAJS010000044.1"/>
</dbReference>
<dbReference type="Gene3D" id="3.20.80.10">
    <property type="entry name" value="Regulatory factor, effector binding domain"/>
    <property type="match status" value="1"/>
</dbReference>
<name>A0A3A9AN58_9FIRM</name>
<proteinExistence type="predicted"/>
<keyword evidence="2" id="KW-1185">Reference proteome</keyword>
<evidence type="ECO:0000313" key="2">
    <source>
        <dbReference type="Proteomes" id="UP000280696"/>
    </source>
</evidence>
<reference evidence="1 2" key="1">
    <citation type="submission" date="2018-09" db="EMBL/GenBank/DDBJ databases">
        <title>Murine metabolic-syndrome-specific gut microbial biobank.</title>
        <authorList>
            <person name="Liu C."/>
        </authorList>
    </citation>
    <scope>NUCLEOTIDE SEQUENCE [LARGE SCALE GENOMIC DNA]</scope>
    <source>
        <strain evidence="1 2">0.1xD8-82</strain>
    </source>
</reference>
<gene>
    <name evidence="1" type="ORF">D7V94_18490</name>
</gene>
<dbReference type="Proteomes" id="UP000280696">
    <property type="component" value="Unassembled WGS sequence"/>
</dbReference>
<evidence type="ECO:0000313" key="1">
    <source>
        <dbReference type="EMBL" id="RKI88736.1"/>
    </source>
</evidence>
<dbReference type="AlphaFoldDB" id="A0A3A9AN58"/>
<protein>
    <submittedName>
        <fullName evidence="1">AraC family transcriptional regulator</fullName>
    </submittedName>
</protein>
<dbReference type="InterPro" id="IPR011256">
    <property type="entry name" value="Reg_factor_effector_dom_sf"/>
</dbReference>
<accession>A0A3A9AN58</accession>
<dbReference type="EMBL" id="RAYQ01000024">
    <property type="protein sequence ID" value="RKI88736.1"/>
    <property type="molecule type" value="Genomic_DNA"/>
</dbReference>
<dbReference type="OrthoDB" id="9787872at2"/>